<organism evidence="1 2">
    <name type="scientific">Chryseobacterium mucoviscidosis</name>
    <dbReference type="NCBI Taxonomy" id="1945581"/>
    <lineage>
        <taxon>Bacteria</taxon>
        <taxon>Pseudomonadati</taxon>
        <taxon>Bacteroidota</taxon>
        <taxon>Flavobacteriia</taxon>
        <taxon>Flavobacteriales</taxon>
        <taxon>Weeksellaceae</taxon>
        <taxon>Chryseobacterium group</taxon>
        <taxon>Chryseobacterium</taxon>
    </lineage>
</organism>
<evidence type="ECO:0000313" key="2">
    <source>
        <dbReference type="Proteomes" id="UP000196355"/>
    </source>
</evidence>
<dbReference type="EMBL" id="MVAG01000118">
    <property type="protein sequence ID" value="OVE57032.1"/>
    <property type="molecule type" value="Genomic_DNA"/>
</dbReference>
<keyword evidence="2" id="KW-1185">Reference proteome</keyword>
<dbReference type="Proteomes" id="UP000196355">
    <property type="component" value="Unassembled WGS sequence"/>
</dbReference>
<dbReference type="AlphaFoldDB" id="A0A202C0G2"/>
<evidence type="ECO:0000313" key="1">
    <source>
        <dbReference type="EMBL" id="OVE57032.1"/>
    </source>
</evidence>
<comment type="caution">
    <text evidence="1">The sequence shown here is derived from an EMBL/GenBank/DDBJ whole genome shotgun (WGS) entry which is preliminary data.</text>
</comment>
<reference evidence="2" key="1">
    <citation type="submission" date="2017-02" db="EMBL/GenBank/DDBJ databases">
        <authorList>
            <person name="Tetz G."/>
            <person name="Tetz V."/>
        </authorList>
    </citation>
    <scope>NUCLEOTIDE SEQUENCE [LARGE SCALE GENOMIC DNA]</scope>
    <source>
        <strain evidence="2">VT16-26</strain>
    </source>
</reference>
<sequence>RMSGIRFKSSESFLKVITRYKDSMMSEGMKFNPVRFQGRAVVTAEAMAEKFYSFEPSVKLVNRLEILRDWMLKELSAFG</sequence>
<proteinExistence type="predicted"/>
<accession>A0A202C0G2</accession>
<protein>
    <submittedName>
        <fullName evidence="1">Uncharacterized protein</fullName>
    </submittedName>
</protein>
<feature type="non-terminal residue" evidence="1">
    <location>
        <position position="79"/>
    </location>
</feature>
<feature type="non-terminal residue" evidence="1">
    <location>
        <position position="1"/>
    </location>
</feature>
<gene>
    <name evidence="1" type="ORF">B0E34_11390</name>
</gene>
<name>A0A202C0G2_9FLAO</name>